<sequence length="1010" mass="114110">MAAILDSLVGSCAKKLQEMITEEAVLILEVKEDLKELQRNMTQIQCFLNDAEERRAKESAVNNWLGELRDAMCYADDIIDMARSEGSNLLAEPTSSSRESTKCGAISFFTCIPSVPKRHKIAVQIRDFNAELEKISKLGERFLMLQNTQRKSEVPAVKQNMQRGSIVEPDLVGKETARACKNLVDLVLVHKENKSYTLAVTGTGGVGKTTLAQKIYNDQKIKGNFNKQAWICVSQEYSEVALLKEVLRKIGVHYEADENVGELSGKLEAAMENKSLFLVLDDVWQPEVWINVLRTPLHAAASVMILVTTRHDKVALAIGAKHMHRVDLMSEDVGLELLWKSMNINEVEEVHGLWDIGMEIVRKCGGLPLAIKIIGRVLVTKEKTEKAWRMFLNKSSWSMSELPTELSGALYLSYDELPRHLKQCFLYCALYPEDRSMSREDLIRFWIAEGFIERKEDQHLEDTAEEYYYELIYRNLLQPNPSYFDHKFCKMHDLLRHLAQYISADESFCGDPQLLEAKTLSKLRRVSIVIDKDYVHLPTVEKLQIRARTFNVWCAKPARIENTIFKILPCIRVLTLNGTSIQNIPDCIGSLIHLRLLDLDDTKISFFPESIGSLKNLMTLNLQRCKALHSLPLAITQLSNLRRLGLASTPINQVPEGIGRLELLNDLEGFPIGGGDDNGKIKDGWKLEELEHLSQLRRLHMIKLESAIPYSTGSMLTDKKHLKVLRLHCTKRTDGPYSEEEVSNIEKVFEQLIPPQNLEDLAINTFFGRRFPTWLDTTHLASVKHLNLIDCNSCVHLPPIGQLPNLRYLRIDGAATVSKIGPEFVGCRGANPRSTDVVVAFPKLESLIIKDMPNWEEWSFVVEEDAAAAAATEGGEDGSAEIQKGKALSPRIQLLPGLKRLELVDCPKLRALPRQLGQEATSLEVLGLKDASSLKVVEDLPFLSEKLAIMQCDSLERVSNLPRVRELRVTYCPDLRCVEGLDSLQQLWLDVDMQDISAMWPSRAAQETSW</sequence>
<keyword evidence="2" id="KW-1185">Reference proteome</keyword>
<evidence type="ECO:0000313" key="1">
    <source>
        <dbReference type="EnsemblPlants" id="AVESA.00010b.r2.UnG1406210.1.CDS.1"/>
    </source>
</evidence>
<proteinExistence type="predicted"/>
<reference evidence="1" key="1">
    <citation type="submission" date="2025-09" db="UniProtKB">
        <authorList>
            <consortium name="EnsemblPlants"/>
        </authorList>
    </citation>
    <scope>IDENTIFICATION</scope>
</reference>
<dbReference type="Proteomes" id="UP001732700">
    <property type="component" value="Unassembled WGS sequence"/>
</dbReference>
<dbReference type="EnsemblPlants" id="AVESA.00010b.r2.UnG1406210.1">
    <property type="protein sequence ID" value="AVESA.00010b.r2.UnG1406210.1.CDS.1"/>
    <property type="gene ID" value="AVESA.00010b.r2.UnG1406210"/>
</dbReference>
<accession>A0ACD6AL76</accession>
<protein>
    <submittedName>
        <fullName evidence="1">Uncharacterized protein</fullName>
    </submittedName>
</protein>
<organism evidence="1 2">
    <name type="scientific">Avena sativa</name>
    <name type="common">Oat</name>
    <dbReference type="NCBI Taxonomy" id="4498"/>
    <lineage>
        <taxon>Eukaryota</taxon>
        <taxon>Viridiplantae</taxon>
        <taxon>Streptophyta</taxon>
        <taxon>Embryophyta</taxon>
        <taxon>Tracheophyta</taxon>
        <taxon>Spermatophyta</taxon>
        <taxon>Magnoliopsida</taxon>
        <taxon>Liliopsida</taxon>
        <taxon>Poales</taxon>
        <taxon>Poaceae</taxon>
        <taxon>BOP clade</taxon>
        <taxon>Pooideae</taxon>
        <taxon>Poodae</taxon>
        <taxon>Poeae</taxon>
        <taxon>Poeae Chloroplast Group 1 (Aveneae type)</taxon>
        <taxon>Aveninae</taxon>
        <taxon>Avena</taxon>
    </lineage>
</organism>
<name>A0ACD6AL76_AVESA</name>
<evidence type="ECO:0000313" key="2">
    <source>
        <dbReference type="Proteomes" id="UP001732700"/>
    </source>
</evidence>